<dbReference type="OrthoDB" id="9806163at2"/>
<dbReference type="SUPFAM" id="SSF53474">
    <property type="entry name" value="alpha/beta-Hydrolases"/>
    <property type="match status" value="1"/>
</dbReference>
<evidence type="ECO:0000256" key="1">
    <source>
        <dbReference type="ARBA" id="ARBA00022801"/>
    </source>
</evidence>
<dbReference type="InterPro" id="IPR008979">
    <property type="entry name" value="Galactose-bd-like_sf"/>
</dbReference>
<dbReference type="SUPFAM" id="SSF49785">
    <property type="entry name" value="Galactose-binding domain-like"/>
    <property type="match status" value="1"/>
</dbReference>
<sequence>MKVVYLFLVLVFCTFSSRVLVAKEAASPLTVPLSDGTLLRATVFLPETDEAKPVILQITPYGRDEATERGKFFRNHGYVFIAVDSRGTGDSQGEFVPFADDGKDAYDIVEWVAKQSFSDGQVATLGGSYRGFVQWSMQKFSPPSLKSMIAIASVYPGKDFPLRNNIFVNYTMSWLNMVSKAGKGASYGGGPWNELYLKQKNNGLAFSELDELAGNQTTEYQTWLQHPKYDDYWQGFVPKADNYRAINVPILSVTGHYDGDQHGTLLYYQNHQKWGRPEVFDQHYLIMGPWDHGGTRYPKPALGQLQLGDRSVLDMKQVYLDWFNWTLKGKDKPRYLKGKISKYIQKAGTWHASKQLAQGRWHTLYLTRTKRPELSASPSVVVDADRRHSHYVYDPMRKVSAPSVFDLSGEAPLWHADGEKLVFDSAELSEDLVLSGQIQTRLWLSINVPDTDFHASVFEVCPEKKPLLLAFAMKRARYRNGLQKPEMVTPGQPFSLNMDDFNYVSRVLSKGCKLRFVVSSSSWYHQKHYNGESAVAYQTAKDAKVAKVTLWHDNTYVSQLRLPVLETVPASYDGAFPLASKVGKEQ</sequence>
<dbReference type="Pfam" id="PF02129">
    <property type="entry name" value="Peptidase_S15"/>
    <property type="match status" value="1"/>
</dbReference>
<accession>A0A0L0EUN9</accession>
<dbReference type="Proteomes" id="UP000036850">
    <property type="component" value="Unassembled WGS sequence"/>
</dbReference>
<name>A0A0L0EUN9_9GAMM</name>
<dbReference type="InterPro" id="IPR013736">
    <property type="entry name" value="Xaa-Pro_dipept_C"/>
</dbReference>
<dbReference type="PANTHER" id="PTHR43056">
    <property type="entry name" value="PEPTIDASE S9 PROLYL OLIGOPEPTIDASE"/>
    <property type="match status" value="1"/>
</dbReference>
<protein>
    <recommendedName>
        <fullName evidence="2">Xaa-Pro dipeptidyl-peptidase C-terminal domain-containing protein</fullName>
    </recommendedName>
</protein>
<dbReference type="Gene3D" id="3.40.50.1820">
    <property type="entry name" value="alpha/beta hydrolase"/>
    <property type="match status" value="1"/>
</dbReference>
<dbReference type="PATRIC" id="fig|43658.6.peg.5144"/>
<dbReference type="InterPro" id="IPR000383">
    <property type="entry name" value="Xaa-Pro-like_dom"/>
</dbReference>
<reference evidence="4" key="1">
    <citation type="submission" date="2015-07" db="EMBL/GenBank/DDBJ databases">
        <title>Draft genome sequence of a Pseudoalteromonas rubra strain, OCN096, isolated from Kaneohe Bay, Oahu, Hawaii.</title>
        <authorList>
            <person name="Beurmann S."/>
            <person name="Ushijima B."/>
            <person name="Belcaid M."/>
            <person name="Callahan S.M."/>
            <person name="Aeby G.S."/>
        </authorList>
    </citation>
    <scope>NUCLEOTIDE SEQUENCE [LARGE SCALE GENOMIC DNA]</scope>
    <source>
        <strain evidence="4">OCN096</strain>
    </source>
</reference>
<dbReference type="AlphaFoldDB" id="A0A0L0EUN9"/>
<evidence type="ECO:0000313" key="3">
    <source>
        <dbReference type="EMBL" id="KNC68090.1"/>
    </source>
</evidence>
<gene>
    <name evidence="3" type="ORF">AC626_06850</name>
</gene>
<dbReference type="SMART" id="SM00939">
    <property type="entry name" value="PepX_C"/>
    <property type="match status" value="1"/>
</dbReference>
<keyword evidence="1" id="KW-0378">Hydrolase</keyword>
<dbReference type="Pfam" id="PF08530">
    <property type="entry name" value="PepX_C"/>
    <property type="match status" value="1"/>
</dbReference>
<evidence type="ECO:0000313" key="4">
    <source>
        <dbReference type="Proteomes" id="UP000036850"/>
    </source>
</evidence>
<dbReference type="NCBIfam" id="TIGR00976">
    <property type="entry name" value="CocE_NonD"/>
    <property type="match status" value="1"/>
</dbReference>
<dbReference type="Gene3D" id="1.10.3020.10">
    <property type="entry name" value="alpha-amino acid ester hydrolase ( Helical cap domain)"/>
    <property type="match status" value="1"/>
</dbReference>
<dbReference type="InterPro" id="IPR029058">
    <property type="entry name" value="AB_hydrolase_fold"/>
</dbReference>
<feature type="domain" description="Xaa-Pro dipeptidyl-peptidase C-terminal" evidence="2">
    <location>
        <begin position="320"/>
        <end position="539"/>
    </location>
</feature>
<comment type="caution">
    <text evidence="3">The sequence shown here is derived from an EMBL/GenBank/DDBJ whole genome shotgun (WGS) entry which is preliminary data.</text>
</comment>
<dbReference type="EMBL" id="LFZX01000036">
    <property type="protein sequence ID" value="KNC68090.1"/>
    <property type="molecule type" value="Genomic_DNA"/>
</dbReference>
<dbReference type="Gene3D" id="2.60.120.260">
    <property type="entry name" value="Galactose-binding domain-like"/>
    <property type="match status" value="1"/>
</dbReference>
<organism evidence="3 4">
    <name type="scientific">Pseudoalteromonas rubra</name>
    <dbReference type="NCBI Taxonomy" id="43658"/>
    <lineage>
        <taxon>Bacteria</taxon>
        <taxon>Pseudomonadati</taxon>
        <taxon>Pseudomonadota</taxon>
        <taxon>Gammaproteobacteria</taxon>
        <taxon>Alteromonadales</taxon>
        <taxon>Pseudoalteromonadaceae</taxon>
        <taxon>Pseudoalteromonas</taxon>
    </lineage>
</organism>
<dbReference type="PANTHER" id="PTHR43056:SF10">
    <property type="entry name" value="COCE_NOND FAMILY, PUTATIVE (AFU_ORTHOLOGUE AFUA_7G00600)-RELATED"/>
    <property type="match status" value="1"/>
</dbReference>
<dbReference type="GO" id="GO:0008239">
    <property type="term" value="F:dipeptidyl-peptidase activity"/>
    <property type="evidence" value="ECO:0007669"/>
    <property type="project" value="InterPro"/>
</dbReference>
<dbReference type="InterPro" id="IPR050585">
    <property type="entry name" value="Xaa-Pro_dipeptidyl-ppase/CocE"/>
</dbReference>
<dbReference type="InterPro" id="IPR005674">
    <property type="entry name" value="CocE/Ser_esterase"/>
</dbReference>
<evidence type="ECO:0000259" key="2">
    <source>
        <dbReference type="SMART" id="SM00939"/>
    </source>
</evidence>
<proteinExistence type="predicted"/>